<evidence type="ECO:0000256" key="2">
    <source>
        <dbReference type="ARBA" id="ARBA00011899"/>
    </source>
</evidence>
<dbReference type="AlphaFoldDB" id="A0A1C0YJF7"/>
<evidence type="ECO:0000256" key="5">
    <source>
        <dbReference type="ARBA" id="ARBA00022801"/>
    </source>
</evidence>
<dbReference type="Proteomes" id="UP000093482">
    <property type="component" value="Unassembled WGS sequence"/>
</dbReference>
<protein>
    <recommendedName>
        <fullName evidence="3">N-acetylglucosamine-6-phosphate deacetylase</fullName>
        <ecNumber evidence="2">3.5.1.25</ecNumber>
    </recommendedName>
</protein>
<dbReference type="InterPro" id="IPR006680">
    <property type="entry name" value="Amidohydro-rel"/>
</dbReference>
<comment type="similarity">
    <text evidence="1 9">Belongs to the metallo-dependent hydrolases superfamily. NagA family.</text>
</comment>
<dbReference type="PANTHER" id="PTHR11113">
    <property type="entry name" value="N-ACETYLGLUCOSAMINE-6-PHOSPHATE DEACETYLASE"/>
    <property type="match status" value="1"/>
</dbReference>
<dbReference type="PIRSF" id="PIRSF038994">
    <property type="entry name" value="NagA"/>
    <property type="match status" value="1"/>
</dbReference>
<dbReference type="PANTHER" id="PTHR11113:SF14">
    <property type="entry name" value="N-ACETYLGLUCOSAMINE-6-PHOSPHATE DEACETYLASE"/>
    <property type="match status" value="1"/>
</dbReference>
<evidence type="ECO:0000256" key="4">
    <source>
        <dbReference type="ARBA" id="ARBA00022723"/>
    </source>
</evidence>
<dbReference type="OrthoDB" id="9776488at2"/>
<evidence type="ECO:0000256" key="3">
    <source>
        <dbReference type="ARBA" id="ARBA00018029"/>
    </source>
</evidence>
<evidence type="ECO:0000256" key="11">
    <source>
        <dbReference type="PIRSR" id="PIRSR038994-3"/>
    </source>
</evidence>
<evidence type="ECO:0000256" key="10">
    <source>
        <dbReference type="PIRSR" id="PIRSR038994-1"/>
    </source>
</evidence>
<sequence>MKITNVHIVNASHLLKHHDVWIEHGKIQQIAPSIEKRAAIEIDGTGHYLMPGFIDMHIHGSANADVMDATEQALHTLAASLVQEGVTSFLATTMTQQTTAIEAALQTVAQFEAQDNEAQLLGIHLEGPFISEKRVGAQPLEYVAQPNVALFQKWQQLSGNRIMQVTLAPEVDGGKQLLQTLHEQGIVASIGHSDATFHEVQDAIATGITQATHLYNQMRPFHHRDPGVVGGVLLSPNVKVEVIADYIHSHPQALELAYRMKGASGLILITDAMRAKGLPYGEYDLGGQAVYVTEKGAHLAQGNLAGSVLTMDAAIRNMQQATGCSVCELVAMTSFNAAEQLQLPNKGVITEQADADVVLMSAELTVQATIIAGKIVYEQLEGGEAHAR</sequence>
<evidence type="ECO:0000256" key="8">
    <source>
        <dbReference type="ARBA" id="ARBA00060590"/>
    </source>
</evidence>
<dbReference type="EMBL" id="MATO01000056">
    <property type="protein sequence ID" value="OCS87308.1"/>
    <property type="molecule type" value="Genomic_DNA"/>
</dbReference>
<gene>
    <name evidence="13" type="ORF">A6K76_02460</name>
</gene>
<keyword evidence="5 9" id="KW-0378">Hydrolase</keyword>
<dbReference type="Gene3D" id="3.20.20.140">
    <property type="entry name" value="Metal-dependent hydrolases"/>
    <property type="match status" value="1"/>
</dbReference>
<evidence type="ECO:0000256" key="6">
    <source>
        <dbReference type="ARBA" id="ARBA00023277"/>
    </source>
</evidence>
<evidence type="ECO:0000259" key="12">
    <source>
        <dbReference type="Pfam" id="PF01979"/>
    </source>
</evidence>
<dbReference type="GO" id="GO:0008448">
    <property type="term" value="F:N-acetylglucosamine-6-phosphate deacetylase activity"/>
    <property type="evidence" value="ECO:0007669"/>
    <property type="project" value="UniProtKB-EC"/>
</dbReference>
<dbReference type="EC" id="3.5.1.25" evidence="2"/>
<dbReference type="FunFam" id="3.20.20.140:FF:000004">
    <property type="entry name" value="N-acetylglucosamine-6-phosphate deacetylase"/>
    <property type="match status" value="1"/>
</dbReference>
<comment type="pathway">
    <text evidence="8">Amino-sugar metabolism; N-acetylneuraminate degradation; D-fructose 6-phosphate from N-acetylneuraminate: step 4/5.</text>
</comment>
<dbReference type="Gene3D" id="2.30.40.10">
    <property type="entry name" value="Urease, subunit C, domain 1"/>
    <property type="match status" value="1"/>
</dbReference>
<reference evidence="13 14" key="1">
    <citation type="submission" date="2016-07" db="EMBL/GenBank/DDBJ databases">
        <title>Caryophanon latum genome sequencing.</title>
        <authorList>
            <person name="Verma A."/>
            <person name="Pal Y."/>
            <person name="Krishnamurthi S."/>
        </authorList>
    </citation>
    <scope>NUCLEOTIDE SEQUENCE [LARGE SCALE GENOMIC DNA]</scope>
    <source>
        <strain evidence="13 14">DSM 14151</strain>
    </source>
</reference>
<keyword evidence="6 9" id="KW-0119">Carbohydrate metabolism</keyword>
<organism evidence="13 14">
    <name type="scientific">Caryophanon latum</name>
    <dbReference type="NCBI Taxonomy" id="33977"/>
    <lineage>
        <taxon>Bacteria</taxon>
        <taxon>Bacillati</taxon>
        <taxon>Bacillota</taxon>
        <taxon>Bacilli</taxon>
        <taxon>Bacillales</taxon>
        <taxon>Caryophanaceae</taxon>
        <taxon>Caryophanon</taxon>
    </lineage>
</organism>
<keyword evidence="14" id="KW-1185">Reference proteome</keyword>
<evidence type="ECO:0000313" key="14">
    <source>
        <dbReference type="Proteomes" id="UP000093482"/>
    </source>
</evidence>
<name>A0A1C0YJF7_9BACL</name>
<evidence type="ECO:0000256" key="1">
    <source>
        <dbReference type="ARBA" id="ARBA00010716"/>
    </source>
</evidence>
<dbReference type="InterPro" id="IPR011059">
    <property type="entry name" value="Metal-dep_hydrolase_composite"/>
</dbReference>
<dbReference type="InterPro" id="IPR003764">
    <property type="entry name" value="GlcNAc_6-P_deAcase"/>
</dbReference>
<dbReference type="CDD" id="cd00854">
    <property type="entry name" value="NagA"/>
    <property type="match status" value="1"/>
</dbReference>
<proteinExistence type="inferred from homology"/>
<dbReference type="SUPFAM" id="SSF51556">
    <property type="entry name" value="Metallo-dependent hydrolases"/>
    <property type="match status" value="1"/>
</dbReference>
<feature type="active site" description="Proton donor/acceptor" evidence="10">
    <location>
        <position position="271"/>
    </location>
</feature>
<evidence type="ECO:0000256" key="7">
    <source>
        <dbReference type="ARBA" id="ARBA00047647"/>
    </source>
</evidence>
<feature type="binding site" evidence="11">
    <location>
        <position position="213"/>
    </location>
    <ligand>
        <name>Zn(2+)</name>
        <dbReference type="ChEBI" id="CHEBI:29105"/>
    </ligand>
</feature>
<comment type="caution">
    <text evidence="13">The sequence shown here is derived from an EMBL/GenBank/DDBJ whole genome shotgun (WGS) entry which is preliminary data.</text>
</comment>
<comment type="catalytic activity">
    <reaction evidence="7">
        <text>N-acetyl-D-glucosamine 6-phosphate + H2O = D-glucosamine 6-phosphate + acetate</text>
        <dbReference type="Rhea" id="RHEA:22936"/>
        <dbReference type="ChEBI" id="CHEBI:15377"/>
        <dbReference type="ChEBI" id="CHEBI:30089"/>
        <dbReference type="ChEBI" id="CHEBI:57513"/>
        <dbReference type="ChEBI" id="CHEBI:58725"/>
        <dbReference type="EC" id="3.5.1.25"/>
    </reaction>
</comment>
<dbReference type="RefSeq" id="WP_066465850.1">
    <property type="nucleotide sequence ID" value="NZ_MATO01000056.1"/>
</dbReference>
<evidence type="ECO:0000256" key="9">
    <source>
        <dbReference type="PIRNR" id="PIRNR038994"/>
    </source>
</evidence>
<accession>A0A1C0YJF7</accession>
<dbReference type="NCBIfam" id="TIGR00221">
    <property type="entry name" value="nagA"/>
    <property type="match status" value="1"/>
</dbReference>
<feature type="binding site" evidence="11">
    <location>
        <position position="192"/>
    </location>
    <ligand>
        <name>Zn(2+)</name>
        <dbReference type="ChEBI" id="CHEBI:29105"/>
    </ligand>
</feature>
<dbReference type="InterPro" id="IPR032466">
    <property type="entry name" value="Metal_Hydrolase"/>
</dbReference>
<evidence type="ECO:0000313" key="13">
    <source>
        <dbReference type="EMBL" id="OCS87308.1"/>
    </source>
</evidence>
<feature type="domain" description="Amidohydrolase-related" evidence="12">
    <location>
        <begin position="48"/>
        <end position="376"/>
    </location>
</feature>
<dbReference type="GO" id="GO:0046872">
    <property type="term" value="F:metal ion binding"/>
    <property type="evidence" value="ECO:0007669"/>
    <property type="project" value="UniProtKB-KW"/>
</dbReference>
<keyword evidence="4 11" id="KW-0479">Metal-binding</keyword>
<feature type="binding site" evidence="11">
    <location>
        <position position="126"/>
    </location>
    <ligand>
        <name>Zn(2+)</name>
        <dbReference type="ChEBI" id="CHEBI:29105"/>
    </ligand>
</feature>
<comment type="cofactor">
    <cofactor evidence="11">
        <name>a divalent metal cation</name>
        <dbReference type="ChEBI" id="CHEBI:60240"/>
    </cofactor>
    <text evidence="11">Binds 1 divalent metal cation per subunit.</text>
</comment>
<dbReference type="GO" id="GO:0006046">
    <property type="term" value="P:N-acetylglucosamine catabolic process"/>
    <property type="evidence" value="ECO:0007669"/>
    <property type="project" value="TreeGrafter"/>
</dbReference>
<dbReference type="SUPFAM" id="SSF51338">
    <property type="entry name" value="Composite domain of metallo-dependent hydrolases"/>
    <property type="match status" value="1"/>
</dbReference>
<dbReference type="Pfam" id="PF01979">
    <property type="entry name" value="Amidohydro_1"/>
    <property type="match status" value="1"/>
</dbReference>